<dbReference type="PANTHER" id="PTHR24006:SF943">
    <property type="entry name" value="UBIQUITIN CARBOXYL-TERMINAL HYDROLASE PUF"/>
    <property type="match status" value="1"/>
</dbReference>
<comment type="caution">
    <text evidence="7">The sequence shown here is derived from an EMBL/GenBank/DDBJ whole genome shotgun (WGS) entry which is preliminary data.</text>
</comment>
<feature type="region of interest" description="Disordered" evidence="5">
    <location>
        <begin position="1941"/>
        <end position="1962"/>
    </location>
</feature>
<evidence type="ECO:0000256" key="1">
    <source>
        <dbReference type="ARBA" id="ARBA00022553"/>
    </source>
</evidence>
<protein>
    <submittedName>
        <fullName evidence="7">DgyrCDS7653</fullName>
    </submittedName>
</protein>
<dbReference type="Proteomes" id="UP000549394">
    <property type="component" value="Unassembled WGS sequence"/>
</dbReference>
<dbReference type="InterPro" id="IPR018200">
    <property type="entry name" value="USP_CS"/>
</dbReference>
<keyword evidence="2" id="KW-0645">Protease</keyword>
<dbReference type="Pfam" id="PF22900">
    <property type="entry name" value="UCH_UBL1"/>
    <property type="match status" value="1"/>
</dbReference>
<dbReference type="GO" id="GO:0016579">
    <property type="term" value="P:protein deubiquitination"/>
    <property type="evidence" value="ECO:0007669"/>
    <property type="project" value="InterPro"/>
</dbReference>
<dbReference type="InterPro" id="IPR028889">
    <property type="entry name" value="USP"/>
</dbReference>
<evidence type="ECO:0000256" key="4">
    <source>
        <dbReference type="ARBA" id="ARBA00022801"/>
    </source>
</evidence>
<dbReference type="Pfam" id="PF12030">
    <property type="entry name" value="DUF3517"/>
    <property type="match status" value="1"/>
</dbReference>
<dbReference type="GO" id="GO:0005634">
    <property type="term" value="C:nucleus"/>
    <property type="evidence" value="ECO:0007669"/>
    <property type="project" value="TreeGrafter"/>
</dbReference>
<dbReference type="InterPro" id="IPR021905">
    <property type="entry name" value="DUF3517"/>
</dbReference>
<evidence type="ECO:0000313" key="8">
    <source>
        <dbReference type="Proteomes" id="UP000549394"/>
    </source>
</evidence>
<dbReference type="PANTHER" id="PTHR24006">
    <property type="entry name" value="UBIQUITIN CARBOXYL-TERMINAL HYDROLASE"/>
    <property type="match status" value="1"/>
</dbReference>
<dbReference type="Pfam" id="PF25010">
    <property type="entry name" value="ARM_UBP24_USP9X-Y"/>
    <property type="match status" value="1"/>
</dbReference>
<dbReference type="GO" id="GO:0006508">
    <property type="term" value="P:proteolysis"/>
    <property type="evidence" value="ECO:0007669"/>
    <property type="project" value="UniProtKB-KW"/>
</dbReference>
<dbReference type="InterPro" id="IPR038765">
    <property type="entry name" value="Papain-like_cys_pep_sf"/>
</dbReference>
<proteinExistence type="predicted"/>
<dbReference type="GO" id="GO:0005829">
    <property type="term" value="C:cytosol"/>
    <property type="evidence" value="ECO:0007669"/>
    <property type="project" value="TreeGrafter"/>
</dbReference>
<organism evidence="7 8">
    <name type="scientific">Dimorphilus gyrociliatus</name>
    <dbReference type="NCBI Taxonomy" id="2664684"/>
    <lineage>
        <taxon>Eukaryota</taxon>
        <taxon>Metazoa</taxon>
        <taxon>Spiralia</taxon>
        <taxon>Lophotrochozoa</taxon>
        <taxon>Annelida</taxon>
        <taxon>Polychaeta</taxon>
        <taxon>Polychaeta incertae sedis</taxon>
        <taxon>Dinophilidae</taxon>
        <taxon>Dimorphilus</taxon>
    </lineage>
</organism>
<dbReference type="InterPro" id="IPR001394">
    <property type="entry name" value="Peptidase_C19_UCH"/>
</dbReference>
<dbReference type="GO" id="GO:0004843">
    <property type="term" value="F:cysteine-type deubiquitinase activity"/>
    <property type="evidence" value="ECO:0007669"/>
    <property type="project" value="InterPro"/>
</dbReference>
<sequence>MGFPCESSIREALKKAHNDLNQAVMILTGEDLIPMDDVEIQEVQKNSEHDAFPLNTLPSPPPSYDDVVPDGVQYIDEQDPTANILIENSDPEAEVFPATHLYELEGRVFTEQWNIPYKKDESLAKCLLASTRFAQNNHLEIDENCERFVSRVMMESFDKLLYCNAVRKWSLETQIGVYNMCTFFIDLATARLQHPNLNTSIMSTLAKVLDQNCEFHLKNKTIDDCHLKNENKKYEELFSKQPFALFQYKSCDGWPNRTCEDFLMLSNLINRFGKQEGFQNMLEHMRSEDLDILHMELLLAPLAKCCQKLNLNVVKPIVKEAMERVQALLASLTNEHLKEKGINVAFQCLESCKILATRFYPGKEDEVDNTRLRLVLRMLKSVHFNAKMNALRELTKLIQENISSETHMTSIPPNKIKIWLVDNKVLSLAFEGNIDQLQYCEKMKAVIEFLGNSLTDQELTRIWDLQQGRSGYIIDNIHHLIAAAAVNFTPDLMEHLRKLINKSWIHEKERMREKILNLVGAIGRETKVESTKAMILDLLWQWAHLPKIANHLVERAASLHCQILSDHHTRQKLKSNYIHKCLEDVKRGEWVYPALRQILHIAESMVKLTRIEKGLINEYKNGDILKIICNSLIKFHAKSTENSLSLNENTLVDGRYEHRLYVTSHLKLLNFILEEGKMYLPFDRAKDIWRCLVKSGACEWDKETCYEWFKNGITDLETTHKSQLLQTHIVKIEAGKLSFKGFDCFKEYFLQVNKDEHNFKQQSKSWVVEYQDMICKDYLWDICLNTLDDSILNAALQLLIDVSYCNLTAKLKSKPKLLHPRFMENCWDRLRLAGVTLKSGSVLELITSTTQISAALTLRNAVSLKVSPITCLHVERILLIAEEYIKAVEESFTGERTYTPHGASYYGCPLNVICNLENREDFVVQVHANETIGEFRQKIVDKLAVKMEQIHLTTNRATLQLSKDQRLLNHLDFADGQIVNVKINSVAVAPFWDSAAKLVDCDEICLPGVLISQDPSVFEALYKLANSDNRKIARRANNLLKLIPTDPSVLEMLDTVSHSSVVMDTSQMSEKEIDEKDKSSADTFKKLFDLKAENMSCYRLLYNLEAVSSKLLPTAKDATILQNADMFCESFLNIGGVRCLVHILQSDSIPADADYEVRQGCYIITLQLLKFLLNGNNFSEDEKELSTFARDRKSEIASSFVQKMNITDFVNMLECLMRVSWAAAAGRLSLATTAQTVKEYGSRGRQSSTSSTASSGSDADITNLRAGVCFRQPDISANDAIIAQEALELLVTCLRLRSCLLASFYSLKAVTDYIIEMLIGCSMQQVRQNACKWFFILSQIDAGPEGGHQQSAKQFILQVLLRAHLPFWIAASSTRGSSQKKLAQCDEFFELLSQVLYGLSSKEQFSLNMTVSLRLQSEIDWILNFTSSCENSEIQKLDNKLISGHLNLIRTLLTCEGVNKRETGQKLIKFLINNFLFPASKLILSSPSKYSIKSDSEYMPVCSTNQSRSAAYNLLIELAKDSFENFCQIKCLLIQLHHTPQSSDMLDEWNYMPMVQGRTPCGYVGLKNGGATCYMNSVLQQLFMIPNAAESISSIDDEEVNKESILPELQHIIGHLTHSKLQYYSPEGFWEKFKLWGRTVNVREQQDAFDFFTALSDQLDDALKKMGRTEIFKKKMGGEFSDQKICQDCPHKYERNEPFLSLSVTVKNASLQDSLQQFVKGELLEGDNAYYCEKCGEKRNAVKRMCIKTLPNLLVIQLKRFDYDWERNRALKFDDYFRFPKVLDMEPYTTEGVLKREQLNSSDTSMDISEYDETESGITFGECTESSAINYELAGVVVHSGQANAGHYYSFIRERRSGLDFVRNRNRWFKFNDKDVEEVDMNEDFLESECFGGTYIHKNGTFQEDRVRYWNAYLLFYERVFEDEGSPVIVPKKSKIVVLSPDKRKSSSSPVKNNTNSNTKRRSDSFVELTELIHKGEKKRLFCDLMPAKVSQIIRHDNLKFLKNRDVYDKCYFDFIYNLVNEIFKTAKRMENQENQIYRECLKLSVHFLYNTYFRTKKNLRICTEDWKCLLENIFSASKSSCTWMGEFLTNDTDRYLTPFLLKCPSSDTRQMYSKILQHFVCCWFKHSLPSIQSHLAILLQNILNLLDKEVLTHAKNASAYFDFLFSFVSNGTKACSLLHQYGALNKLVSFLMGDALSSPTLHNGIPPLSPSSPSSRTRRWSSIQVRDFEYLHCIIAIIVLHYDVQPYQTEETSGKQYFPLKTAKPLLRMGKDIVQIMLMGLKDVDQAEKDIRNMLLYCSFCNKNFWDKLMMHLLKLLSEAPVNELKRLLVLLEHLMKLKDNLQIERIVRALEGCEPKYAGVLSIMKDHHVSEPRRTYQLIKCISRVADECYVIRNQVQNVIPKWHWAVNWLKQKMSNKSFGVLSNPVDSNEMGTARSFQRTVSAQHTLEGATALLESINDCSDMEVNDDDTIPLSSQNTISSLDEDKDTVVPIGSEDLD</sequence>
<keyword evidence="4" id="KW-0378">Hydrolase</keyword>
<evidence type="ECO:0000256" key="5">
    <source>
        <dbReference type="SAM" id="MobiDB-lite"/>
    </source>
</evidence>
<dbReference type="EMBL" id="CAJFCJ010000009">
    <property type="protein sequence ID" value="CAD5118996.1"/>
    <property type="molecule type" value="Genomic_DNA"/>
</dbReference>
<keyword evidence="3" id="KW-0833">Ubl conjugation pathway</keyword>
<feature type="domain" description="USP" evidence="6">
    <location>
        <begin position="1564"/>
        <end position="1920"/>
    </location>
</feature>
<dbReference type="SUPFAM" id="SSF54001">
    <property type="entry name" value="Cysteine proteinases"/>
    <property type="match status" value="1"/>
</dbReference>
<name>A0A7I8VSP6_9ANNE</name>
<dbReference type="SUPFAM" id="SSF54236">
    <property type="entry name" value="Ubiquitin-like"/>
    <property type="match status" value="1"/>
</dbReference>
<dbReference type="PROSITE" id="PS00972">
    <property type="entry name" value="USP_1"/>
    <property type="match status" value="1"/>
</dbReference>
<feature type="compositionally biased region" description="Polar residues" evidence="5">
    <location>
        <begin position="1947"/>
        <end position="1958"/>
    </location>
</feature>
<dbReference type="Pfam" id="PF00443">
    <property type="entry name" value="UCH"/>
    <property type="match status" value="1"/>
</dbReference>
<accession>A0A7I8VSP6</accession>
<dbReference type="PROSITE" id="PS50235">
    <property type="entry name" value="USP_3"/>
    <property type="match status" value="1"/>
</dbReference>
<evidence type="ECO:0000256" key="3">
    <source>
        <dbReference type="ARBA" id="ARBA00022786"/>
    </source>
</evidence>
<dbReference type="OrthoDB" id="289038at2759"/>
<dbReference type="FunFam" id="3.90.70.10:FF:000022">
    <property type="entry name" value="Ubiquitin carboxyl-terminal hydrolase 24"/>
    <property type="match status" value="1"/>
</dbReference>
<evidence type="ECO:0000259" key="6">
    <source>
        <dbReference type="PROSITE" id="PS50235"/>
    </source>
</evidence>
<dbReference type="InterPro" id="IPR056850">
    <property type="entry name" value="ARM_UBP34_24_USP9X_Y"/>
</dbReference>
<dbReference type="CDD" id="cd02659">
    <property type="entry name" value="peptidase_C19C"/>
    <property type="match status" value="1"/>
</dbReference>
<evidence type="ECO:0000256" key="2">
    <source>
        <dbReference type="ARBA" id="ARBA00022670"/>
    </source>
</evidence>
<dbReference type="PROSITE" id="PS00973">
    <property type="entry name" value="USP_2"/>
    <property type="match status" value="1"/>
</dbReference>
<evidence type="ECO:0000313" key="7">
    <source>
        <dbReference type="EMBL" id="CAD5118996.1"/>
    </source>
</evidence>
<reference evidence="7 8" key="1">
    <citation type="submission" date="2020-08" db="EMBL/GenBank/DDBJ databases">
        <authorList>
            <person name="Hejnol A."/>
        </authorList>
    </citation>
    <scope>NUCLEOTIDE SEQUENCE [LARGE SCALE GENOMIC DNA]</scope>
</reference>
<dbReference type="InterPro" id="IPR055176">
    <property type="entry name" value="UBP24/USP9X/USP9Y_UBL"/>
</dbReference>
<keyword evidence="1" id="KW-0597">Phosphoprotein</keyword>
<dbReference type="InterPro" id="IPR029071">
    <property type="entry name" value="Ubiquitin-like_domsf"/>
</dbReference>
<gene>
    <name evidence="7" type="ORF">DGYR_LOCUS7293</name>
</gene>
<dbReference type="Gene3D" id="3.90.70.10">
    <property type="entry name" value="Cysteine proteinases"/>
    <property type="match status" value="1"/>
</dbReference>
<dbReference type="InterPro" id="IPR050164">
    <property type="entry name" value="Peptidase_C19"/>
</dbReference>
<keyword evidence="8" id="KW-1185">Reference proteome</keyword>